<dbReference type="SMART" id="SM00052">
    <property type="entry name" value="EAL"/>
    <property type="match status" value="1"/>
</dbReference>
<dbReference type="AlphaFoldDB" id="A0A2A5JSS8"/>
<protein>
    <submittedName>
        <fullName evidence="4">Response regulator</fullName>
    </submittedName>
</protein>
<evidence type="ECO:0000256" key="1">
    <source>
        <dbReference type="PROSITE-ProRule" id="PRU00169"/>
    </source>
</evidence>
<reference evidence="5" key="1">
    <citation type="journal article" date="2019" name="Genome Announc.">
        <title>Draft Genome Sequence of Pseudoalteromonas piscicida Strain 36Y ROTHPW, an Hypersaline Seawater Isolate from the South Coast of Sonora, Mexico.</title>
        <authorList>
            <person name="Sanchez-Diaz R."/>
            <person name="Molina-Garza Z.J."/>
            <person name="Cruz-Suarez L.E."/>
            <person name="Selvin J."/>
            <person name="Kiran G.S."/>
            <person name="Ibarra-Gamez J.C."/>
            <person name="Gomez-Gil B."/>
            <person name="Galaviz-Silva L."/>
        </authorList>
    </citation>
    <scope>NUCLEOTIDE SEQUENCE [LARGE SCALE GENOMIC DNA]</scope>
    <source>
        <strain evidence="5">36Y_RITHPW</strain>
    </source>
</reference>
<accession>A0A2A5JSS8</accession>
<dbReference type="InterPro" id="IPR011006">
    <property type="entry name" value="CheY-like_superfamily"/>
</dbReference>
<dbReference type="SMART" id="SM00448">
    <property type="entry name" value="REC"/>
    <property type="match status" value="1"/>
</dbReference>
<dbReference type="CDD" id="cd01948">
    <property type="entry name" value="EAL"/>
    <property type="match status" value="1"/>
</dbReference>
<feature type="domain" description="Response regulatory" evidence="2">
    <location>
        <begin position="4"/>
        <end position="119"/>
    </location>
</feature>
<keyword evidence="1" id="KW-0597">Phosphoprotein</keyword>
<dbReference type="Gene3D" id="3.40.50.2300">
    <property type="match status" value="1"/>
</dbReference>
<dbReference type="RefSeq" id="WP_099641509.1">
    <property type="nucleotide sequence ID" value="NZ_NKHF01000035.1"/>
</dbReference>
<dbReference type="Pfam" id="PF00072">
    <property type="entry name" value="Response_reg"/>
    <property type="match status" value="1"/>
</dbReference>
<dbReference type="Pfam" id="PF00563">
    <property type="entry name" value="EAL"/>
    <property type="match status" value="1"/>
</dbReference>
<dbReference type="PANTHER" id="PTHR33121">
    <property type="entry name" value="CYCLIC DI-GMP PHOSPHODIESTERASE PDEF"/>
    <property type="match status" value="1"/>
</dbReference>
<name>A0A2A5JSS8_PSEO7</name>
<feature type="modified residue" description="4-aspartylphosphate" evidence="1">
    <location>
        <position position="53"/>
    </location>
</feature>
<dbReference type="SUPFAM" id="SSF141868">
    <property type="entry name" value="EAL domain-like"/>
    <property type="match status" value="1"/>
</dbReference>
<dbReference type="Gene3D" id="3.20.20.450">
    <property type="entry name" value="EAL domain"/>
    <property type="match status" value="1"/>
</dbReference>
<dbReference type="EMBL" id="NKHF01000035">
    <property type="protein sequence ID" value="PCK32331.1"/>
    <property type="molecule type" value="Genomic_DNA"/>
</dbReference>
<dbReference type="PANTHER" id="PTHR33121:SF79">
    <property type="entry name" value="CYCLIC DI-GMP PHOSPHODIESTERASE PDED-RELATED"/>
    <property type="match status" value="1"/>
</dbReference>
<dbReference type="GO" id="GO:0071111">
    <property type="term" value="F:cyclic-guanylate-specific phosphodiesterase activity"/>
    <property type="evidence" value="ECO:0007669"/>
    <property type="project" value="InterPro"/>
</dbReference>
<dbReference type="InterPro" id="IPR050706">
    <property type="entry name" value="Cyclic-di-GMP_PDE-like"/>
</dbReference>
<dbReference type="InterPro" id="IPR001789">
    <property type="entry name" value="Sig_transdc_resp-reg_receiver"/>
</dbReference>
<evidence type="ECO:0000259" key="2">
    <source>
        <dbReference type="PROSITE" id="PS50110"/>
    </source>
</evidence>
<dbReference type="CDD" id="cd17569">
    <property type="entry name" value="REC_HupR-like"/>
    <property type="match status" value="1"/>
</dbReference>
<comment type="caution">
    <text evidence="4">The sequence shown here is derived from an EMBL/GenBank/DDBJ whole genome shotgun (WGS) entry which is preliminary data.</text>
</comment>
<dbReference type="GO" id="GO:0000160">
    <property type="term" value="P:phosphorelay signal transduction system"/>
    <property type="evidence" value="ECO:0007669"/>
    <property type="project" value="InterPro"/>
</dbReference>
<proteinExistence type="predicted"/>
<dbReference type="SUPFAM" id="SSF52172">
    <property type="entry name" value="CheY-like"/>
    <property type="match status" value="1"/>
</dbReference>
<gene>
    <name evidence="4" type="ORF">CEX98_07675</name>
</gene>
<evidence type="ECO:0000313" key="5">
    <source>
        <dbReference type="Proteomes" id="UP000228621"/>
    </source>
</evidence>
<keyword evidence="5" id="KW-1185">Reference proteome</keyword>
<sequence length="632" mass="72752">MNAPIMLVDDEIDILKSLKRTLKLRGYDVVYTEDPQHAIDLINEHQPHVLITDFRMPSMNGQQLIQEVKRHNPNIECIVLSGQADYDDMKALINANNTFKFISKPWDNEELYATIEAALTNFHKNELKAQILRSNNAPLVEINTLGNVIDCNYAYTELVVNEGNKGNFFQLFNFENSKKIEDFAERSIATLNSSGTLCQVELKLKTESSYLLIIKPLLSEQDQYPNFYQSKQRFIEHIKPSHNAVMICLKIRDLLVKNIISNTPIYSETFKKVIDHATFKASSRFSMLEISFDQAIFYLDSVQNEIEVHKFLDEVIHSIRQFFIRKNIQIKFSVSYTMIEPQQQLSEVIDSLVIYTQFVSESRTDFYMRYSPSLLSEKLNEHKVSEALFNAVDNDEFYLRFQPKLSLPKQSIDSCEVLIRWKNTEFGANSPDYFIPIAEKDGQIVKIGTWVIAQSCIALCEWRNKGLEVNKVAINVSPYQLADPNFVEVMCSILNEHNVRPEQFELEITENFVLENLEQARSKILHLKELGFSIAIDDFGTGYSSLGYISKLPVDVIKIDKSLVENIDSSKSARDLIQNVVRLVHDLDLKVVAEGIETVEQLEVLEKLKCDQVQGYLIGKPVSLEEFMHYVY</sequence>
<organism evidence="4 5">
    <name type="scientific">Pseudoalteromonas piscicida</name>
    <dbReference type="NCBI Taxonomy" id="43662"/>
    <lineage>
        <taxon>Bacteria</taxon>
        <taxon>Pseudomonadati</taxon>
        <taxon>Pseudomonadota</taxon>
        <taxon>Gammaproteobacteria</taxon>
        <taxon>Alteromonadales</taxon>
        <taxon>Pseudoalteromonadaceae</taxon>
        <taxon>Pseudoalteromonas</taxon>
    </lineage>
</organism>
<dbReference type="OrthoDB" id="9816034at2"/>
<dbReference type="Proteomes" id="UP000228621">
    <property type="component" value="Unassembled WGS sequence"/>
</dbReference>
<feature type="domain" description="EAL" evidence="3">
    <location>
        <begin position="381"/>
        <end position="632"/>
    </location>
</feature>
<evidence type="ECO:0000313" key="4">
    <source>
        <dbReference type="EMBL" id="PCK32331.1"/>
    </source>
</evidence>
<dbReference type="InterPro" id="IPR001633">
    <property type="entry name" value="EAL_dom"/>
</dbReference>
<dbReference type="PROSITE" id="PS50110">
    <property type="entry name" value="RESPONSE_REGULATORY"/>
    <property type="match status" value="1"/>
</dbReference>
<evidence type="ECO:0000259" key="3">
    <source>
        <dbReference type="PROSITE" id="PS50883"/>
    </source>
</evidence>
<dbReference type="PROSITE" id="PS50883">
    <property type="entry name" value="EAL"/>
    <property type="match status" value="1"/>
</dbReference>
<dbReference type="InterPro" id="IPR035919">
    <property type="entry name" value="EAL_sf"/>
</dbReference>